<evidence type="ECO:0000256" key="4">
    <source>
        <dbReference type="RuleBase" id="RU003815"/>
    </source>
</evidence>
<dbReference type="PANTHER" id="PTHR21569:SF1">
    <property type="entry name" value="SMALL RIBOSOMAL SUBUNIT PROTEIN US9M"/>
    <property type="match status" value="1"/>
</dbReference>
<dbReference type="InterPro" id="IPR014721">
    <property type="entry name" value="Ribsml_uS5_D2-typ_fold_subgr"/>
</dbReference>
<comment type="caution">
    <text evidence="5">The sequence shown here is derived from an EMBL/GenBank/DDBJ whole genome shotgun (WGS) entry which is preliminary data.</text>
</comment>
<evidence type="ECO:0000313" key="5">
    <source>
        <dbReference type="EMBL" id="KAJ3567585.1"/>
    </source>
</evidence>
<dbReference type="InterPro" id="IPR000754">
    <property type="entry name" value="Ribosomal_uS9"/>
</dbReference>
<dbReference type="GO" id="GO:0003735">
    <property type="term" value="F:structural constituent of ribosome"/>
    <property type="evidence" value="ECO:0007669"/>
    <property type="project" value="InterPro"/>
</dbReference>
<evidence type="ECO:0000313" key="6">
    <source>
        <dbReference type="Proteomes" id="UP001213000"/>
    </source>
</evidence>
<keyword evidence="6" id="KW-1185">Reference proteome</keyword>
<dbReference type="Proteomes" id="UP001213000">
    <property type="component" value="Unassembled WGS sequence"/>
</dbReference>
<dbReference type="SUPFAM" id="SSF54211">
    <property type="entry name" value="Ribosomal protein S5 domain 2-like"/>
    <property type="match status" value="1"/>
</dbReference>
<keyword evidence="2 4" id="KW-0689">Ribosomal protein</keyword>
<evidence type="ECO:0000256" key="3">
    <source>
        <dbReference type="ARBA" id="ARBA00023274"/>
    </source>
</evidence>
<protein>
    <submittedName>
        <fullName evidence="5">Uncharacterized protein</fullName>
    </submittedName>
</protein>
<dbReference type="AlphaFoldDB" id="A0AAD5VRG6"/>
<accession>A0AAD5VRG6</accession>
<evidence type="ECO:0000256" key="1">
    <source>
        <dbReference type="ARBA" id="ARBA00005251"/>
    </source>
</evidence>
<gene>
    <name evidence="5" type="ORF">NP233_g6272</name>
</gene>
<dbReference type="Gene3D" id="3.30.230.10">
    <property type="match status" value="1"/>
</dbReference>
<comment type="similarity">
    <text evidence="1 4">Belongs to the universal ribosomal protein uS9 family.</text>
</comment>
<dbReference type="EMBL" id="JANIEX010000403">
    <property type="protein sequence ID" value="KAJ3567585.1"/>
    <property type="molecule type" value="Genomic_DNA"/>
</dbReference>
<dbReference type="PANTHER" id="PTHR21569">
    <property type="entry name" value="RIBOSOMAL PROTEIN S9"/>
    <property type="match status" value="1"/>
</dbReference>
<organism evidence="5 6">
    <name type="scientific">Leucocoprinus birnbaumii</name>
    <dbReference type="NCBI Taxonomy" id="56174"/>
    <lineage>
        <taxon>Eukaryota</taxon>
        <taxon>Fungi</taxon>
        <taxon>Dikarya</taxon>
        <taxon>Basidiomycota</taxon>
        <taxon>Agaricomycotina</taxon>
        <taxon>Agaricomycetes</taxon>
        <taxon>Agaricomycetidae</taxon>
        <taxon>Agaricales</taxon>
        <taxon>Agaricineae</taxon>
        <taxon>Agaricaceae</taxon>
        <taxon>Leucocoprinus</taxon>
    </lineage>
</organism>
<keyword evidence="3 4" id="KW-0687">Ribonucleoprotein</keyword>
<reference evidence="5" key="1">
    <citation type="submission" date="2022-07" db="EMBL/GenBank/DDBJ databases">
        <title>Genome Sequence of Leucocoprinus birnbaumii.</title>
        <authorList>
            <person name="Buettner E."/>
        </authorList>
    </citation>
    <scope>NUCLEOTIDE SEQUENCE</scope>
    <source>
        <strain evidence="5">VT141</strain>
    </source>
</reference>
<dbReference type="GO" id="GO:0003723">
    <property type="term" value="F:RNA binding"/>
    <property type="evidence" value="ECO:0007669"/>
    <property type="project" value="TreeGrafter"/>
</dbReference>
<dbReference type="InterPro" id="IPR020568">
    <property type="entry name" value="Ribosomal_Su5_D2-typ_SF"/>
</dbReference>
<evidence type="ECO:0000256" key="2">
    <source>
        <dbReference type="ARBA" id="ARBA00022980"/>
    </source>
</evidence>
<dbReference type="GO" id="GO:0006412">
    <property type="term" value="P:translation"/>
    <property type="evidence" value="ECO:0007669"/>
    <property type="project" value="InterPro"/>
</dbReference>
<proteinExistence type="inferred from homology"/>
<dbReference type="Pfam" id="PF00380">
    <property type="entry name" value="Ribosomal_S9"/>
    <property type="match status" value="1"/>
</dbReference>
<dbReference type="PROSITE" id="PS00360">
    <property type="entry name" value="RIBOSOMAL_S9"/>
    <property type="match status" value="1"/>
</dbReference>
<name>A0AAD5VRG6_9AGAR</name>
<dbReference type="GO" id="GO:0005763">
    <property type="term" value="C:mitochondrial small ribosomal subunit"/>
    <property type="evidence" value="ECO:0007669"/>
    <property type="project" value="TreeGrafter"/>
</dbReference>
<dbReference type="InterPro" id="IPR020574">
    <property type="entry name" value="Ribosomal_uS9_CS"/>
</dbReference>
<sequence>MNILRQSLRSSTFSRPLSRTVYIPPSQIPVQPYPKRGEPAPDTPNFYTARPAYYDQVGSLEKAIATTRTSLKNLRLLPLPDFARQSLPPLHPVWKTQAEMAAEFQDKLTSTRYRRMTKLLNQLNDYHRIAQTAGHTTLAEGIRDIIELFEAGNKEALLARGKRKKVVLDEYGRSYTVGKRKTSSARVWMIPIQEPVEDSKSPQSLLGLGNIKPRKPTVTPATILVNNIPLNEYFPIPGDRERVTRPLKAAGALGAYNIFALVRGGGTTGQSDALGVGIAKGLVAHNPALETPFRRSKLSRRDPRMVERKKTNLLKARKARTWVKR</sequence>